<evidence type="ECO:0000313" key="6">
    <source>
        <dbReference type="EMBL" id="ODC04506.1"/>
    </source>
</evidence>
<accession>A0A1E2VCF4</accession>
<evidence type="ECO:0000256" key="1">
    <source>
        <dbReference type="ARBA" id="ARBA00009437"/>
    </source>
</evidence>
<keyword evidence="2" id="KW-0805">Transcription regulation</keyword>
<evidence type="ECO:0000256" key="4">
    <source>
        <dbReference type="ARBA" id="ARBA00023163"/>
    </source>
</evidence>
<dbReference type="Pfam" id="PF03466">
    <property type="entry name" value="LysR_substrate"/>
    <property type="match status" value="1"/>
</dbReference>
<dbReference type="Pfam" id="PF00126">
    <property type="entry name" value="HTH_1"/>
    <property type="match status" value="1"/>
</dbReference>
<reference evidence="6 7" key="1">
    <citation type="submission" date="2016-08" db="EMBL/GenBank/DDBJ databases">
        <authorList>
            <person name="Seilhamer J.J."/>
        </authorList>
    </citation>
    <scope>NUCLEOTIDE SEQUENCE [LARGE SCALE GENOMIC DNA]</scope>
    <source>
        <strain evidence="6 7">PH27A</strain>
    </source>
</reference>
<organism evidence="6 7">
    <name type="scientific">Terasakiispira papahanaumokuakeensis</name>
    <dbReference type="NCBI Taxonomy" id="197479"/>
    <lineage>
        <taxon>Bacteria</taxon>
        <taxon>Pseudomonadati</taxon>
        <taxon>Pseudomonadota</taxon>
        <taxon>Gammaproteobacteria</taxon>
        <taxon>Oceanospirillales</taxon>
        <taxon>Terasakiispira</taxon>
    </lineage>
</organism>
<protein>
    <submittedName>
        <fullName evidence="6">LysR family transcriptional regulator</fullName>
    </submittedName>
</protein>
<evidence type="ECO:0000259" key="5">
    <source>
        <dbReference type="PROSITE" id="PS50931"/>
    </source>
</evidence>
<dbReference type="PANTHER" id="PTHR30126">
    <property type="entry name" value="HTH-TYPE TRANSCRIPTIONAL REGULATOR"/>
    <property type="match status" value="1"/>
</dbReference>
<keyword evidence="3" id="KW-0238">DNA-binding</keyword>
<name>A0A1E2VCF4_9GAMM</name>
<dbReference type="InterPro" id="IPR005119">
    <property type="entry name" value="LysR_subst-bd"/>
</dbReference>
<dbReference type="InterPro" id="IPR036390">
    <property type="entry name" value="WH_DNA-bd_sf"/>
</dbReference>
<evidence type="ECO:0000313" key="7">
    <source>
        <dbReference type="Proteomes" id="UP000094291"/>
    </source>
</evidence>
<proteinExistence type="inferred from homology"/>
<sequence length="293" mass="33652">MDIRWYADFLALAETGKFTAAARLRGCSQSTLSRRIKLLEDHLGTHLLDRRGTPIRLTAAGESLRPTAAELVRLSQECEQSVKVVDRPLTFASLHTLACNFFPDWISQYSTLDQPLFTRIDTGHKSTENYYMSLMSGRSDFILFYRDEESERYFVRDDFEVMTLGQDELYWVGTPALAGWCQHTQEPIPWLTYARSAQLHEMSREQVSRHPEAHRLKRVFEATVSEALKPMVARGHGIACMPHSMIAPLIESGQLVRLYPEMPAQHLDIILVRWLGNPKSATHDFWQHLQSFS</sequence>
<dbReference type="SUPFAM" id="SSF53850">
    <property type="entry name" value="Periplasmic binding protein-like II"/>
    <property type="match status" value="1"/>
</dbReference>
<evidence type="ECO:0000256" key="3">
    <source>
        <dbReference type="ARBA" id="ARBA00023125"/>
    </source>
</evidence>
<keyword evidence="7" id="KW-1185">Reference proteome</keyword>
<dbReference type="PROSITE" id="PS50931">
    <property type="entry name" value="HTH_LYSR"/>
    <property type="match status" value="1"/>
</dbReference>
<dbReference type="Gene3D" id="1.10.10.10">
    <property type="entry name" value="Winged helix-like DNA-binding domain superfamily/Winged helix DNA-binding domain"/>
    <property type="match status" value="1"/>
</dbReference>
<dbReference type="OrthoDB" id="6971749at2"/>
<comment type="caution">
    <text evidence="6">The sequence shown here is derived from an EMBL/GenBank/DDBJ whole genome shotgun (WGS) entry which is preliminary data.</text>
</comment>
<dbReference type="RefSeq" id="WP_068999490.1">
    <property type="nucleotide sequence ID" value="NZ_MDTQ01000001.1"/>
</dbReference>
<comment type="similarity">
    <text evidence="1">Belongs to the LysR transcriptional regulatory family.</text>
</comment>
<gene>
    <name evidence="6" type="ORF">BFW38_14165</name>
</gene>
<keyword evidence="4" id="KW-0804">Transcription</keyword>
<dbReference type="Proteomes" id="UP000094291">
    <property type="component" value="Unassembled WGS sequence"/>
</dbReference>
<dbReference type="GO" id="GO:0000976">
    <property type="term" value="F:transcription cis-regulatory region binding"/>
    <property type="evidence" value="ECO:0007669"/>
    <property type="project" value="TreeGrafter"/>
</dbReference>
<dbReference type="AlphaFoldDB" id="A0A1E2VCF4"/>
<dbReference type="CDD" id="cd05466">
    <property type="entry name" value="PBP2_LTTR_substrate"/>
    <property type="match status" value="1"/>
</dbReference>
<evidence type="ECO:0000256" key="2">
    <source>
        <dbReference type="ARBA" id="ARBA00023015"/>
    </source>
</evidence>
<dbReference type="Gene3D" id="3.40.190.10">
    <property type="entry name" value="Periplasmic binding protein-like II"/>
    <property type="match status" value="2"/>
</dbReference>
<dbReference type="GO" id="GO:0003700">
    <property type="term" value="F:DNA-binding transcription factor activity"/>
    <property type="evidence" value="ECO:0007669"/>
    <property type="project" value="InterPro"/>
</dbReference>
<dbReference type="InterPro" id="IPR000847">
    <property type="entry name" value="LysR_HTH_N"/>
</dbReference>
<dbReference type="InterPro" id="IPR036388">
    <property type="entry name" value="WH-like_DNA-bd_sf"/>
</dbReference>
<dbReference type="SUPFAM" id="SSF46785">
    <property type="entry name" value="Winged helix' DNA-binding domain"/>
    <property type="match status" value="1"/>
</dbReference>
<dbReference type="PRINTS" id="PR00039">
    <property type="entry name" value="HTHLYSR"/>
</dbReference>
<feature type="domain" description="HTH lysR-type" evidence="5">
    <location>
        <begin position="1"/>
        <end position="58"/>
    </location>
</feature>
<dbReference type="STRING" id="197479.BFW38_14165"/>
<dbReference type="PANTHER" id="PTHR30126:SF2">
    <property type="entry name" value="HTH-TYPE TRANSCRIPTIONAL REGULATOR YJIE"/>
    <property type="match status" value="1"/>
</dbReference>
<dbReference type="EMBL" id="MDTQ01000001">
    <property type="protein sequence ID" value="ODC04506.1"/>
    <property type="molecule type" value="Genomic_DNA"/>
</dbReference>